<dbReference type="Gene3D" id="3.30.390.30">
    <property type="match status" value="1"/>
</dbReference>
<dbReference type="FunFam" id="3.50.50.60:FF:000025">
    <property type="entry name" value="Dihydrolipoyl dehydrogenase"/>
    <property type="match status" value="1"/>
</dbReference>
<keyword evidence="8 9" id="KW-0676">Redox-active center</keyword>
<evidence type="ECO:0000256" key="8">
    <source>
        <dbReference type="ARBA" id="ARBA00023284"/>
    </source>
</evidence>
<dbReference type="GO" id="GO:0045333">
    <property type="term" value="P:cellular respiration"/>
    <property type="evidence" value="ECO:0007669"/>
    <property type="project" value="UniProtKB-ARBA"/>
</dbReference>
<dbReference type="PROSITE" id="PS00076">
    <property type="entry name" value="PYRIDINE_REDOX_1"/>
    <property type="match status" value="1"/>
</dbReference>
<dbReference type="STRING" id="62708.A0A420HJ90"/>
<keyword evidence="3 9" id="KW-0285">Flavoprotein</keyword>
<dbReference type="InterPro" id="IPR050151">
    <property type="entry name" value="Class-I_Pyr_Nuc-Dis_Oxidored"/>
</dbReference>
<dbReference type="EMBL" id="MCBQ01018797">
    <property type="protein sequence ID" value="RKF57491.1"/>
    <property type="molecule type" value="Genomic_DNA"/>
</dbReference>
<evidence type="ECO:0000256" key="3">
    <source>
        <dbReference type="ARBA" id="ARBA00022630"/>
    </source>
</evidence>
<dbReference type="FunFam" id="3.30.390.30:FF:000001">
    <property type="entry name" value="Dihydrolipoyl dehydrogenase"/>
    <property type="match status" value="1"/>
</dbReference>
<evidence type="ECO:0000313" key="12">
    <source>
        <dbReference type="EMBL" id="RKF57491.1"/>
    </source>
</evidence>
<evidence type="ECO:0000256" key="9">
    <source>
        <dbReference type="RuleBase" id="RU003692"/>
    </source>
</evidence>
<evidence type="ECO:0000256" key="6">
    <source>
        <dbReference type="ARBA" id="ARBA00023027"/>
    </source>
</evidence>
<keyword evidence="7" id="KW-1015">Disulfide bond</keyword>
<keyword evidence="4 9" id="KW-0274">FAD</keyword>
<organism evidence="12 13">
    <name type="scientific">Golovinomyces cichoracearum</name>
    <dbReference type="NCBI Taxonomy" id="62708"/>
    <lineage>
        <taxon>Eukaryota</taxon>
        <taxon>Fungi</taxon>
        <taxon>Dikarya</taxon>
        <taxon>Ascomycota</taxon>
        <taxon>Pezizomycotina</taxon>
        <taxon>Leotiomycetes</taxon>
        <taxon>Erysiphales</taxon>
        <taxon>Erysiphaceae</taxon>
        <taxon>Golovinomyces</taxon>
    </lineage>
</organism>
<proteinExistence type="inferred from homology"/>
<feature type="compositionally biased region" description="Polar residues" evidence="10">
    <location>
        <begin position="110"/>
        <end position="120"/>
    </location>
</feature>
<reference evidence="12 13" key="1">
    <citation type="journal article" date="2018" name="BMC Genomics">
        <title>Comparative genome analyses reveal sequence features reflecting distinct modes of host-adaptation between dicot and monocot powdery mildew.</title>
        <authorList>
            <person name="Wu Y."/>
            <person name="Ma X."/>
            <person name="Pan Z."/>
            <person name="Kale S.D."/>
            <person name="Song Y."/>
            <person name="King H."/>
            <person name="Zhang Q."/>
            <person name="Presley C."/>
            <person name="Deng X."/>
            <person name="Wei C.I."/>
            <person name="Xiao S."/>
        </authorList>
    </citation>
    <scope>NUCLEOTIDE SEQUENCE [LARGE SCALE GENOMIC DNA]</scope>
    <source>
        <strain evidence="12">UMSG3</strain>
    </source>
</reference>
<feature type="compositionally biased region" description="Polar residues" evidence="10">
    <location>
        <begin position="85"/>
        <end position="96"/>
    </location>
</feature>
<feature type="region of interest" description="Disordered" evidence="10">
    <location>
        <begin position="190"/>
        <end position="253"/>
    </location>
</feature>
<dbReference type="GO" id="GO:0050660">
    <property type="term" value="F:flavin adenine dinucleotide binding"/>
    <property type="evidence" value="ECO:0007669"/>
    <property type="project" value="InterPro"/>
</dbReference>
<comment type="catalytic activity">
    <reaction evidence="9">
        <text>N(6)-[(R)-dihydrolipoyl]-L-lysyl-[protein] + NAD(+) = N(6)-[(R)-lipoyl]-L-lysyl-[protein] + NADH + H(+)</text>
        <dbReference type="Rhea" id="RHEA:15045"/>
        <dbReference type="Rhea" id="RHEA-COMP:10474"/>
        <dbReference type="Rhea" id="RHEA-COMP:10475"/>
        <dbReference type="ChEBI" id="CHEBI:15378"/>
        <dbReference type="ChEBI" id="CHEBI:57540"/>
        <dbReference type="ChEBI" id="CHEBI:57945"/>
        <dbReference type="ChEBI" id="CHEBI:83099"/>
        <dbReference type="ChEBI" id="CHEBI:83100"/>
        <dbReference type="EC" id="1.8.1.4"/>
    </reaction>
</comment>
<keyword evidence="6 9" id="KW-0520">NAD</keyword>
<dbReference type="Pfam" id="PF02854">
    <property type="entry name" value="MIF4G"/>
    <property type="match status" value="1"/>
</dbReference>
<dbReference type="Gene3D" id="1.25.40.180">
    <property type="match status" value="1"/>
</dbReference>
<dbReference type="InterPro" id="IPR003890">
    <property type="entry name" value="MIF4G-like_typ-3"/>
</dbReference>
<dbReference type="InterPro" id="IPR016156">
    <property type="entry name" value="FAD/NAD-linked_Rdtase_dimer_sf"/>
</dbReference>
<keyword evidence="13" id="KW-1185">Reference proteome</keyword>
<dbReference type="EC" id="1.8.1.4" evidence="2 9"/>
<comment type="similarity">
    <text evidence="1 9">Belongs to the class-I pyridine nucleotide-disulfide oxidoreductase family.</text>
</comment>
<dbReference type="PANTHER" id="PTHR22912">
    <property type="entry name" value="DISULFIDE OXIDOREDUCTASE"/>
    <property type="match status" value="1"/>
</dbReference>
<evidence type="ECO:0000313" key="13">
    <source>
        <dbReference type="Proteomes" id="UP000283383"/>
    </source>
</evidence>
<dbReference type="GO" id="GO:0045254">
    <property type="term" value="C:pyruvate dehydrogenase complex"/>
    <property type="evidence" value="ECO:0007669"/>
    <property type="project" value="UniProtKB-ARBA"/>
</dbReference>
<dbReference type="Pfam" id="PF02847">
    <property type="entry name" value="MA3"/>
    <property type="match status" value="1"/>
</dbReference>
<comment type="miscellaneous">
    <text evidence="9">The active site is a redox-active disulfide bond.</text>
</comment>
<dbReference type="InterPro" id="IPR003891">
    <property type="entry name" value="Initiation_fac_eIF4g_MI"/>
</dbReference>
<keyword evidence="5 9" id="KW-0560">Oxidoreductase</keyword>
<dbReference type="InterPro" id="IPR006258">
    <property type="entry name" value="Lipoamide_DH"/>
</dbReference>
<dbReference type="SUPFAM" id="SSF55424">
    <property type="entry name" value="FAD/NAD-linked reductases, dimerisation (C-terminal) domain"/>
    <property type="match status" value="1"/>
</dbReference>
<dbReference type="PANTHER" id="PTHR22912:SF151">
    <property type="entry name" value="DIHYDROLIPOYL DEHYDROGENASE, MITOCHONDRIAL"/>
    <property type="match status" value="1"/>
</dbReference>
<dbReference type="InterPro" id="IPR016024">
    <property type="entry name" value="ARM-type_fold"/>
</dbReference>
<dbReference type="NCBIfam" id="TIGR01350">
    <property type="entry name" value="lipoamide_DH"/>
    <property type="match status" value="1"/>
</dbReference>
<evidence type="ECO:0000259" key="11">
    <source>
        <dbReference type="PROSITE" id="PS51366"/>
    </source>
</evidence>
<feature type="domain" description="MI" evidence="11">
    <location>
        <begin position="569"/>
        <end position="697"/>
    </location>
</feature>
<sequence>MDHKNAKLRLPKLLIDEIGDHALDNRGPNFRVHTSSRKEARKAARSQKRAAKHGIPPSKRVKLNNKISREEEHSLSIKSPPSDEYNASTQSRSDSFGSIEPDYKEKSINLPLSTSRTSNNRNKKLEEEDRKIAALEKKLGLKKSKKLPKSFEDDGLDELLVDLEDEEDSEDSTAGEEDLAKAEVDEWLRHKRQGNQRSKPDIDAESFKGFDSEDCEDIPDSSNVRENPYLPPKDLSTGAKYRPPSLRKLESSSSEDLGRLRRRIQGLINRLTESNLISILGEIENLYRQNPRQHVTSTLLDVILVAVCEPTTLSDALVILPAGLISAIYKVIGTDFGAEAVQRISVLWDEYYLRSNTTSLSNSNTSFSKETSNLIMLLAQLYIFQVVGSNLLFDYIRLILEKFSELNSELLLKIIRVCGAQLRQDDPSSLKHIVAMVQAARVNVDEEKISVRTKFMIETITELKNNRLKVRGAATSATSDHIVQMKKILGSLNNRNIKGTEPLRISLKDIQDSNKKGKWWLVGASWSGQKDEASNDITSNDIGGTTVPTHDTETSDLIQLAREQRMNTDVRRAIFVTILSATDYQDAYIRLKKLRLKKLQEYEIPKVLIHCATSEKIYNPYYALIARKLCDDKKLKMSFQYCLWDIFKRLEESEEDYSGLEKAEEYSSRNLVNLGKLFGTLIIEDCLSLNILKKLNLGYLTPKTQTFVEILFITIFLQSQKESESRRDEKLVVFVFSKVDDPTLIASLQYFLKKIVSKTDIAGGKKEREIVKWACKLSDISTLNNPKINLCSRTFHSISQRRVGTSLSEDVKKSIFTPTSFKIGSQEAVMYQNSIPKSTNPYAALISVRRGYATEAEEKDLVIIGGGVAGYVAAIKAGQEGLKVTCVEKRGTLGGTCLNVGCIPSKALLNNSHLYHQILHDTKARGIEVSDVKLNLAQMMKSKDTAVSGLTKGVEFLFKKNNVEYIKGTASFSGTHEVKVNLMDGGEQTIIGKNILIATGSEATPFPGLEIDEKRIITSTGAIALTEVPKSMIVIGGGIIGLEMGSVWSRLGSKVTVVEYLDQIGGPGMDSEISKSAQKIFKKQGIEFKLNTKVLGGDVSQDKIQLNVEAAKGGKQETLNADVVLVAIGRRPYTKGLGLENIGLEVDEKGRLVIDSEYRTKIPHIRVVGDCTFGPMLAHKAEEEAVAVVEYITKGHGHVNYGAIPSVMYTHPEVAWVGQNEQELKASGVKYKIGTFPFSANSRAKTNLDSEGMVKIIADKETDRILGIHIIGPNAGEMIAEGTLAIEYGASSEDIGRTSHAHPTLAEAFKEAAMATYGKAIHF</sequence>
<dbReference type="InterPro" id="IPR004099">
    <property type="entry name" value="Pyr_nucl-diS_OxRdtase_dimer"/>
</dbReference>
<dbReference type="GO" id="GO:0004148">
    <property type="term" value="F:dihydrolipoyl dehydrogenase (NADH) activity"/>
    <property type="evidence" value="ECO:0007669"/>
    <property type="project" value="UniProtKB-EC"/>
</dbReference>
<dbReference type="PROSITE" id="PS51366">
    <property type="entry name" value="MI"/>
    <property type="match status" value="1"/>
</dbReference>
<dbReference type="SUPFAM" id="SSF48371">
    <property type="entry name" value="ARM repeat"/>
    <property type="match status" value="1"/>
</dbReference>
<dbReference type="GO" id="GO:0003723">
    <property type="term" value="F:RNA binding"/>
    <property type="evidence" value="ECO:0007669"/>
    <property type="project" value="InterPro"/>
</dbReference>
<evidence type="ECO:0000256" key="4">
    <source>
        <dbReference type="ARBA" id="ARBA00022827"/>
    </source>
</evidence>
<dbReference type="Pfam" id="PF02852">
    <property type="entry name" value="Pyr_redox_dim"/>
    <property type="match status" value="1"/>
</dbReference>
<evidence type="ECO:0000256" key="7">
    <source>
        <dbReference type="ARBA" id="ARBA00023157"/>
    </source>
</evidence>
<name>A0A420HJ90_9PEZI</name>
<dbReference type="Pfam" id="PF07992">
    <property type="entry name" value="Pyr_redox_2"/>
    <property type="match status" value="1"/>
</dbReference>
<feature type="compositionally biased region" description="Basic and acidic residues" evidence="10">
    <location>
        <begin position="198"/>
        <end position="211"/>
    </location>
</feature>
<feature type="compositionally biased region" description="Basic residues" evidence="10">
    <location>
        <begin position="43"/>
        <end position="52"/>
    </location>
</feature>
<gene>
    <name evidence="12" type="ORF">GcM3_187003</name>
</gene>
<dbReference type="GO" id="GO:0006103">
    <property type="term" value="P:2-oxoglutarate metabolic process"/>
    <property type="evidence" value="ECO:0007669"/>
    <property type="project" value="TreeGrafter"/>
</dbReference>
<dbReference type="InterPro" id="IPR036188">
    <property type="entry name" value="FAD/NAD-bd_sf"/>
</dbReference>
<dbReference type="SUPFAM" id="SSF51905">
    <property type="entry name" value="FAD/NAD(P)-binding domain"/>
    <property type="match status" value="1"/>
</dbReference>
<evidence type="ECO:0000256" key="5">
    <source>
        <dbReference type="ARBA" id="ARBA00023002"/>
    </source>
</evidence>
<accession>A0A420HJ90</accession>
<dbReference type="GO" id="GO:0045252">
    <property type="term" value="C:oxoglutarate dehydrogenase complex"/>
    <property type="evidence" value="ECO:0007669"/>
    <property type="project" value="TreeGrafter"/>
</dbReference>
<feature type="region of interest" description="Disordered" evidence="10">
    <location>
        <begin position="18"/>
        <end position="130"/>
    </location>
</feature>
<dbReference type="GO" id="GO:0005759">
    <property type="term" value="C:mitochondrial matrix"/>
    <property type="evidence" value="ECO:0007669"/>
    <property type="project" value="UniProtKB-ARBA"/>
</dbReference>
<dbReference type="PRINTS" id="PR00411">
    <property type="entry name" value="PNDRDTASEI"/>
</dbReference>
<dbReference type="InterPro" id="IPR012999">
    <property type="entry name" value="Pyr_OxRdtase_I_AS"/>
</dbReference>
<evidence type="ECO:0000256" key="1">
    <source>
        <dbReference type="ARBA" id="ARBA00007532"/>
    </source>
</evidence>
<comment type="caution">
    <text evidence="12">The sequence shown here is derived from an EMBL/GenBank/DDBJ whole genome shotgun (WGS) entry which is preliminary data.</text>
</comment>
<dbReference type="PRINTS" id="PR00368">
    <property type="entry name" value="FADPNR"/>
</dbReference>
<comment type="cofactor">
    <cofactor evidence="9">
        <name>FAD</name>
        <dbReference type="ChEBI" id="CHEBI:57692"/>
    </cofactor>
    <text evidence="9">Binds 1 FAD per subunit.</text>
</comment>
<dbReference type="SMART" id="SM00543">
    <property type="entry name" value="MIF4G"/>
    <property type="match status" value="1"/>
</dbReference>
<evidence type="ECO:0000256" key="2">
    <source>
        <dbReference type="ARBA" id="ARBA00012608"/>
    </source>
</evidence>
<dbReference type="SMART" id="SM00544">
    <property type="entry name" value="MA3"/>
    <property type="match status" value="1"/>
</dbReference>
<dbReference type="InterPro" id="IPR023753">
    <property type="entry name" value="FAD/NAD-binding_dom"/>
</dbReference>
<dbReference type="Gene3D" id="3.50.50.60">
    <property type="entry name" value="FAD/NAD(P)-binding domain"/>
    <property type="match status" value="2"/>
</dbReference>
<evidence type="ECO:0000256" key="10">
    <source>
        <dbReference type="SAM" id="MobiDB-lite"/>
    </source>
</evidence>
<dbReference type="Proteomes" id="UP000283383">
    <property type="component" value="Unassembled WGS sequence"/>
</dbReference>
<protein>
    <recommendedName>
        <fullName evidence="2 9">Dihydrolipoyl dehydrogenase</fullName>
        <ecNumber evidence="2 9">1.8.1.4</ecNumber>
    </recommendedName>
</protein>